<feature type="compositionally biased region" description="Basic and acidic residues" evidence="1">
    <location>
        <begin position="7"/>
        <end position="20"/>
    </location>
</feature>
<keyword evidence="2" id="KW-0812">Transmembrane</keyword>
<proteinExistence type="predicted"/>
<name>A0AAV2QC87_MEGNR</name>
<gene>
    <name evidence="3" type="ORF">MNOR_LOCUS10787</name>
</gene>
<protein>
    <submittedName>
        <fullName evidence="3">Uncharacterized protein</fullName>
    </submittedName>
</protein>
<comment type="caution">
    <text evidence="3">The sequence shown here is derived from an EMBL/GenBank/DDBJ whole genome shotgun (WGS) entry which is preliminary data.</text>
</comment>
<sequence length="201" mass="22696">FSRRCRQRDGDTWHMREIERSLPNGCNKTGQSSKPGSGASPCVSSGSKIPPAPAPSSTSSNTKNNNNVKVKTNFAATAAAVLSTNCSSHRSILSTRTQYSITKMLLLISTVFILLNLPSHMIRVHAFLAGLWGSSEMDEQNETFFWNLQQVFMQLQYTHHSINFLFYSCCGATFRKCLMQLLPVRLRFYCCRHNTNSQRYQ</sequence>
<accession>A0AAV2QC87</accession>
<feature type="non-terminal residue" evidence="3">
    <location>
        <position position="1"/>
    </location>
</feature>
<evidence type="ECO:0000256" key="1">
    <source>
        <dbReference type="SAM" id="MobiDB-lite"/>
    </source>
</evidence>
<feature type="region of interest" description="Disordered" evidence="1">
    <location>
        <begin position="1"/>
        <end position="66"/>
    </location>
</feature>
<dbReference type="InterPro" id="IPR052954">
    <property type="entry name" value="GPCR-Ligand_Int"/>
</dbReference>
<keyword evidence="4" id="KW-1185">Reference proteome</keyword>
<dbReference type="Proteomes" id="UP001497623">
    <property type="component" value="Unassembled WGS sequence"/>
</dbReference>
<evidence type="ECO:0000313" key="4">
    <source>
        <dbReference type="Proteomes" id="UP001497623"/>
    </source>
</evidence>
<reference evidence="3 4" key="1">
    <citation type="submission" date="2024-05" db="EMBL/GenBank/DDBJ databases">
        <authorList>
            <person name="Wallberg A."/>
        </authorList>
    </citation>
    <scope>NUCLEOTIDE SEQUENCE [LARGE SCALE GENOMIC DNA]</scope>
</reference>
<evidence type="ECO:0000256" key="2">
    <source>
        <dbReference type="SAM" id="Phobius"/>
    </source>
</evidence>
<dbReference type="EMBL" id="CAXKWB010005543">
    <property type="protein sequence ID" value="CAL4078918.1"/>
    <property type="molecule type" value="Genomic_DNA"/>
</dbReference>
<dbReference type="SUPFAM" id="SSF81321">
    <property type="entry name" value="Family A G protein-coupled receptor-like"/>
    <property type="match status" value="1"/>
</dbReference>
<feature type="transmembrane region" description="Helical" evidence="2">
    <location>
        <begin position="99"/>
        <end position="117"/>
    </location>
</feature>
<organism evidence="3 4">
    <name type="scientific">Meganyctiphanes norvegica</name>
    <name type="common">Northern krill</name>
    <name type="synonym">Thysanopoda norvegica</name>
    <dbReference type="NCBI Taxonomy" id="48144"/>
    <lineage>
        <taxon>Eukaryota</taxon>
        <taxon>Metazoa</taxon>
        <taxon>Ecdysozoa</taxon>
        <taxon>Arthropoda</taxon>
        <taxon>Crustacea</taxon>
        <taxon>Multicrustacea</taxon>
        <taxon>Malacostraca</taxon>
        <taxon>Eumalacostraca</taxon>
        <taxon>Eucarida</taxon>
        <taxon>Euphausiacea</taxon>
        <taxon>Euphausiidae</taxon>
        <taxon>Meganyctiphanes</taxon>
    </lineage>
</organism>
<dbReference type="Gene3D" id="1.20.1070.10">
    <property type="entry name" value="Rhodopsin 7-helix transmembrane proteins"/>
    <property type="match status" value="1"/>
</dbReference>
<keyword evidence="2" id="KW-1133">Transmembrane helix</keyword>
<dbReference type="PANTHER" id="PTHR46641">
    <property type="entry name" value="FMRFAMIDE RECEPTOR-RELATED"/>
    <property type="match status" value="1"/>
</dbReference>
<dbReference type="AlphaFoldDB" id="A0AAV2QC87"/>
<dbReference type="PANTHER" id="PTHR46641:SF25">
    <property type="entry name" value="CNMAMIDE RECEPTOR-RELATED"/>
    <property type="match status" value="1"/>
</dbReference>
<evidence type="ECO:0000313" key="3">
    <source>
        <dbReference type="EMBL" id="CAL4078918.1"/>
    </source>
</evidence>
<feature type="compositionally biased region" description="Low complexity" evidence="1">
    <location>
        <begin position="56"/>
        <end position="66"/>
    </location>
</feature>
<keyword evidence="2" id="KW-0472">Membrane</keyword>
<feature type="compositionally biased region" description="Polar residues" evidence="1">
    <location>
        <begin position="24"/>
        <end position="35"/>
    </location>
</feature>